<sequence length="109" mass="12224">MGMSRNTQTRWYSVWEADEIGDGRVITYRLCPVCLSPYQSCPECCRPFAGLFLLDRIMDTKNEGVFTSDEGKRGGRTLPHKQIVEVAARGVVFFLCAPCLSLNGRVLSM</sequence>
<reference evidence="1 2" key="1">
    <citation type="journal article" date="2022" name="bioRxiv">
        <title>The genome of the oomycete Peronosclerospora sorghi, a cosmopolitan pathogen of maize and sorghum, is inflated with dispersed pseudogenes.</title>
        <authorList>
            <person name="Fletcher K."/>
            <person name="Martin F."/>
            <person name="Isakeit T."/>
            <person name="Cavanaugh K."/>
            <person name="Magill C."/>
            <person name="Michelmore R."/>
        </authorList>
    </citation>
    <scope>NUCLEOTIDE SEQUENCE [LARGE SCALE GENOMIC DNA]</scope>
    <source>
        <strain evidence="1">P6</strain>
    </source>
</reference>
<comment type="caution">
    <text evidence="1">The sequence shown here is derived from an EMBL/GenBank/DDBJ whole genome shotgun (WGS) entry which is preliminary data.</text>
</comment>
<organism evidence="1 2">
    <name type="scientific">Peronosclerospora sorghi</name>
    <dbReference type="NCBI Taxonomy" id="230839"/>
    <lineage>
        <taxon>Eukaryota</taxon>
        <taxon>Sar</taxon>
        <taxon>Stramenopiles</taxon>
        <taxon>Oomycota</taxon>
        <taxon>Peronosporomycetes</taxon>
        <taxon>Peronosporales</taxon>
        <taxon>Peronosporaceae</taxon>
        <taxon>Peronosclerospora</taxon>
    </lineage>
</organism>
<proteinExistence type="predicted"/>
<evidence type="ECO:0000313" key="1">
    <source>
        <dbReference type="EMBL" id="KAI9907801.1"/>
    </source>
</evidence>
<dbReference type="EMBL" id="CM047587">
    <property type="protein sequence ID" value="KAI9907801.1"/>
    <property type="molecule type" value="Genomic_DNA"/>
</dbReference>
<accession>A0ACC0VPW8</accession>
<name>A0ACC0VPW8_9STRA</name>
<gene>
    <name evidence="1" type="ORF">PsorP6_002941</name>
</gene>
<evidence type="ECO:0000313" key="2">
    <source>
        <dbReference type="Proteomes" id="UP001163321"/>
    </source>
</evidence>
<protein>
    <submittedName>
        <fullName evidence="1">Uncharacterized protein</fullName>
    </submittedName>
</protein>
<dbReference type="Proteomes" id="UP001163321">
    <property type="component" value="Chromosome 8"/>
</dbReference>
<keyword evidence="2" id="KW-1185">Reference proteome</keyword>